<feature type="region of interest" description="Disordered" evidence="1">
    <location>
        <begin position="1"/>
        <end position="26"/>
    </location>
</feature>
<keyword evidence="4" id="KW-1185">Reference proteome</keyword>
<dbReference type="Proteomes" id="UP001165124">
    <property type="component" value="Unassembled WGS sequence"/>
</dbReference>
<accession>A0A9W6PX61</accession>
<keyword evidence="2" id="KW-0472">Membrane</keyword>
<feature type="transmembrane region" description="Helical" evidence="2">
    <location>
        <begin position="34"/>
        <end position="57"/>
    </location>
</feature>
<evidence type="ECO:0000256" key="1">
    <source>
        <dbReference type="SAM" id="MobiDB-lite"/>
    </source>
</evidence>
<organism evidence="3 4">
    <name type="scientific">Actinomadura rubrobrunea</name>
    <dbReference type="NCBI Taxonomy" id="115335"/>
    <lineage>
        <taxon>Bacteria</taxon>
        <taxon>Bacillati</taxon>
        <taxon>Actinomycetota</taxon>
        <taxon>Actinomycetes</taxon>
        <taxon>Streptosporangiales</taxon>
        <taxon>Thermomonosporaceae</taxon>
        <taxon>Actinomadura</taxon>
    </lineage>
</organism>
<keyword evidence="2" id="KW-0812">Transmembrane</keyword>
<keyword evidence="2" id="KW-1133">Transmembrane helix</keyword>
<evidence type="ECO:0000256" key="2">
    <source>
        <dbReference type="SAM" id="Phobius"/>
    </source>
</evidence>
<evidence type="ECO:0000313" key="4">
    <source>
        <dbReference type="Proteomes" id="UP001165124"/>
    </source>
</evidence>
<evidence type="ECO:0000313" key="3">
    <source>
        <dbReference type="EMBL" id="GLW64392.1"/>
    </source>
</evidence>
<sequence length="70" mass="6830">MIASAVTGSRLSVGSSSTSTGGSASSALDGRMELAAGLLVLLLAPEVYAPGTVALPVSTARAGRSRRPTA</sequence>
<protein>
    <submittedName>
        <fullName evidence="3">Uncharacterized protein</fullName>
    </submittedName>
</protein>
<dbReference type="AlphaFoldDB" id="A0A9W6PX61"/>
<reference evidence="3" key="1">
    <citation type="submission" date="2023-02" db="EMBL/GenBank/DDBJ databases">
        <title>Actinomadura rubrobrunea NBRC 14622.</title>
        <authorList>
            <person name="Ichikawa N."/>
            <person name="Sato H."/>
            <person name="Tonouchi N."/>
        </authorList>
    </citation>
    <scope>NUCLEOTIDE SEQUENCE</scope>
    <source>
        <strain evidence="3">NBRC 14622</strain>
    </source>
</reference>
<name>A0A9W6PX61_9ACTN</name>
<gene>
    <name evidence="3" type="ORF">Arub01_26360</name>
</gene>
<comment type="caution">
    <text evidence="3">The sequence shown here is derived from an EMBL/GenBank/DDBJ whole genome shotgun (WGS) entry which is preliminary data.</text>
</comment>
<proteinExistence type="predicted"/>
<dbReference type="EMBL" id="BSRZ01000005">
    <property type="protein sequence ID" value="GLW64392.1"/>
    <property type="molecule type" value="Genomic_DNA"/>
</dbReference>